<feature type="chain" id="PRO_5038556574" evidence="1">
    <location>
        <begin position="24"/>
        <end position="45"/>
    </location>
</feature>
<accession>A0A8H9J488</accession>
<dbReference type="Proteomes" id="UP000658656">
    <property type="component" value="Unassembled WGS sequence"/>
</dbReference>
<keyword evidence="3" id="KW-1185">Reference proteome</keyword>
<name>A0A8H9J488_9PSEU</name>
<reference evidence="2" key="2">
    <citation type="submission" date="2020-09" db="EMBL/GenBank/DDBJ databases">
        <authorList>
            <person name="Sun Q."/>
            <person name="Zhou Y."/>
        </authorList>
    </citation>
    <scope>NUCLEOTIDE SEQUENCE</scope>
    <source>
        <strain evidence="2">CGMCC 4.7679</strain>
    </source>
</reference>
<proteinExistence type="predicted"/>
<evidence type="ECO:0000256" key="1">
    <source>
        <dbReference type="SAM" id="SignalP"/>
    </source>
</evidence>
<dbReference type="RefSeq" id="WP_183176457.1">
    <property type="nucleotide sequence ID" value="NZ_BNAV01000009.1"/>
</dbReference>
<dbReference type="AlphaFoldDB" id="A0A8H9J488"/>
<evidence type="ECO:0000313" key="3">
    <source>
        <dbReference type="Proteomes" id="UP000658656"/>
    </source>
</evidence>
<comment type="caution">
    <text evidence="2">The sequence shown here is derived from an EMBL/GenBank/DDBJ whole genome shotgun (WGS) entry which is preliminary data.</text>
</comment>
<feature type="signal peptide" evidence="1">
    <location>
        <begin position="1"/>
        <end position="23"/>
    </location>
</feature>
<keyword evidence="1" id="KW-0732">Signal</keyword>
<reference evidence="2" key="1">
    <citation type="journal article" date="2014" name="Int. J. Syst. Evol. Microbiol.">
        <title>Complete genome sequence of Corynebacterium casei LMG S-19264T (=DSM 44701T), isolated from a smear-ripened cheese.</title>
        <authorList>
            <consortium name="US DOE Joint Genome Institute (JGI-PGF)"/>
            <person name="Walter F."/>
            <person name="Albersmeier A."/>
            <person name="Kalinowski J."/>
            <person name="Ruckert C."/>
        </authorList>
    </citation>
    <scope>NUCLEOTIDE SEQUENCE</scope>
    <source>
        <strain evidence="2">CGMCC 4.7679</strain>
    </source>
</reference>
<organism evidence="2 3">
    <name type="scientific">Amycolatopsis bartoniae</name>
    <dbReference type="NCBI Taxonomy" id="941986"/>
    <lineage>
        <taxon>Bacteria</taxon>
        <taxon>Bacillati</taxon>
        <taxon>Actinomycetota</taxon>
        <taxon>Actinomycetes</taxon>
        <taxon>Pseudonocardiales</taxon>
        <taxon>Pseudonocardiaceae</taxon>
        <taxon>Amycolatopsis</taxon>
    </lineage>
</organism>
<evidence type="ECO:0000313" key="2">
    <source>
        <dbReference type="EMBL" id="GHF72447.1"/>
    </source>
</evidence>
<protein>
    <submittedName>
        <fullName evidence="2">Uncharacterized protein</fullName>
    </submittedName>
</protein>
<sequence length="45" mass="4488">MKRFALAALAFVTLAIAAAPVAAASQVTDEPGSGTLTWAVPTDGE</sequence>
<dbReference type="EMBL" id="BNAV01000009">
    <property type="protein sequence ID" value="GHF72447.1"/>
    <property type="molecule type" value="Genomic_DNA"/>
</dbReference>
<gene>
    <name evidence="2" type="ORF">GCM10017566_52910</name>
</gene>